<dbReference type="AlphaFoldDB" id="A0A0C3GLP9"/>
<dbReference type="InterPro" id="IPR013121">
    <property type="entry name" value="Fe_red_NAD-bd_6"/>
</dbReference>
<feature type="transmembrane region" description="Helical" evidence="11">
    <location>
        <begin position="272"/>
        <end position="293"/>
    </location>
</feature>
<dbReference type="InParanoid" id="A0A0C3GLP9"/>
<name>A0A0C3GLP9_PILCF</name>
<evidence type="ECO:0000256" key="8">
    <source>
        <dbReference type="ARBA" id="ARBA00023065"/>
    </source>
</evidence>
<dbReference type="InterPro" id="IPR039261">
    <property type="entry name" value="FNR_nucleotide-bd"/>
</dbReference>
<dbReference type="Pfam" id="PF08030">
    <property type="entry name" value="NAD_binding_6"/>
    <property type="match status" value="1"/>
</dbReference>
<dbReference type="HOGENOM" id="CLU_010365_6_1_1"/>
<feature type="domain" description="FAD-binding FR-type" evidence="12">
    <location>
        <begin position="322"/>
        <end position="454"/>
    </location>
</feature>
<dbReference type="PANTHER" id="PTHR32361:SF9">
    <property type="entry name" value="FERRIC REDUCTASE TRANSMEMBRANE COMPONENT 3-RELATED"/>
    <property type="match status" value="1"/>
</dbReference>
<keyword evidence="4 11" id="KW-0812">Transmembrane</keyword>
<evidence type="ECO:0000259" key="12">
    <source>
        <dbReference type="PROSITE" id="PS51384"/>
    </source>
</evidence>
<dbReference type="GO" id="GO:0015677">
    <property type="term" value="P:copper ion import"/>
    <property type="evidence" value="ECO:0007669"/>
    <property type="project" value="TreeGrafter"/>
</dbReference>
<evidence type="ECO:0000256" key="4">
    <source>
        <dbReference type="ARBA" id="ARBA00022692"/>
    </source>
</evidence>
<dbReference type="Pfam" id="PF08022">
    <property type="entry name" value="FAD_binding_8"/>
    <property type="match status" value="1"/>
</dbReference>
<evidence type="ECO:0000256" key="11">
    <source>
        <dbReference type="SAM" id="Phobius"/>
    </source>
</evidence>
<sequence length="656" mass="72809">MAASTNADSVSADQAIRRQRTHTYPIQVWYFLVWVIFLVAVLRLASRFHSKYARGRRSGNTNSEANGSSPSLSPHLRHIPLAIVNTYRIIVVRWAVQINIGTSYTLNVAEVAVTLAYIIAIFTWTLINTTNLEGQRFDPRYWCNRAGPIAASQFPLITALASKNNIISLFTGVGYDKLNYLHRMAARVVFVLLWTHAAGKFTLNGVAPEFWSTTWLPMGITAVIALSLLVLVSLRPIRAKSYELFFWLHAALVLRSPSSWGLLSYAPVQTNFAVMMGFSFQTYVWPSFVIWGFDRLIRLLRVLIFTLSPPLADQQPNPESHHQDTRSSIMATPELELVSPDIIRLTVPRPRHFHWSPGQNIFLTIPKLTRLLPEAHPFTIATVECNLGDPESNSTEDESVEKSTDNLDSNLNLVFFINVRSGFTKRLADQTSVDAKNINMKVFVDGPYGSPPDLRVFDSCVLLAGGTGVSYTLPLFLNLVEEVRKGTSSCRNLVFVWSIRDIRHITLISPTITKVLRTAPPTLEIDIRIHVTQHDSGSIPSQRSRSTFFSENHEISTSSHQRDPEKVVISELSDKQASSMLDLSAVSLISGRPNIPDILKEEADAVRGGRMGVSVCGSNSMIHSTRSALGMNVSGPAAVMKGGASVSLFVEVFGYA</sequence>
<keyword evidence="14" id="KW-1185">Reference proteome</keyword>
<accession>A0A0C3GLP9</accession>
<dbReference type="PROSITE" id="PS51384">
    <property type="entry name" value="FAD_FR"/>
    <property type="match status" value="1"/>
</dbReference>
<keyword evidence="6 11" id="KW-1133">Transmembrane helix</keyword>
<evidence type="ECO:0000256" key="2">
    <source>
        <dbReference type="ARBA" id="ARBA00006278"/>
    </source>
</evidence>
<evidence type="ECO:0000313" key="13">
    <source>
        <dbReference type="EMBL" id="KIM91496.1"/>
    </source>
</evidence>
<dbReference type="GO" id="GO:0006826">
    <property type="term" value="P:iron ion transport"/>
    <property type="evidence" value="ECO:0007669"/>
    <property type="project" value="TreeGrafter"/>
</dbReference>
<evidence type="ECO:0000256" key="3">
    <source>
        <dbReference type="ARBA" id="ARBA00022448"/>
    </source>
</evidence>
<feature type="transmembrane region" description="Helical" evidence="11">
    <location>
        <begin position="215"/>
        <end position="232"/>
    </location>
</feature>
<keyword evidence="8" id="KW-0406">Ion transport</keyword>
<dbReference type="EMBL" id="KN832971">
    <property type="protein sequence ID" value="KIM91496.1"/>
    <property type="molecule type" value="Genomic_DNA"/>
</dbReference>
<keyword evidence="9 11" id="KW-0472">Membrane</keyword>
<evidence type="ECO:0000256" key="5">
    <source>
        <dbReference type="ARBA" id="ARBA00022982"/>
    </source>
</evidence>
<keyword evidence="5" id="KW-0249">Electron transport</keyword>
<dbReference type="SFLD" id="SFLDS00052">
    <property type="entry name" value="Ferric_Reductase_Domain"/>
    <property type="match status" value="1"/>
</dbReference>
<reference evidence="13 14" key="1">
    <citation type="submission" date="2014-04" db="EMBL/GenBank/DDBJ databases">
        <authorList>
            <consortium name="DOE Joint Genome Institute"/>
            <person name="Kuo A."/>
            <person name="Tarkka M."/>
            <person name="Buscot F."/>
            <person name="Kohler A."/>
            <person name="Nagy L.G."/>
            <person name="Floudas D."/>
            <person name="Copeland A."/>
            <person name="Barry K.W."/>
            <person name="Cichocki N."/>
            <person name="Veneault-Fourrey C."/>
            <person name="LaButti K."/>
            <person name="Lindquist E.A."/>
            <person name="Lipzen A."/>
            <person name="Lundell T."/>
            <person name="Morin E."/>
            <person name="Murat C."/>
            <person name="Sun H."/>
            <person name="Tunlid A."/>
            <person name="Henrissat B."/>
            <person name="Grigoriev I.V."/>
            <person name="Hibbett D.S."/>
            <person name="Martin F."/>
            <person name="Nordberg H.P."/>
            <person name="Cantor M.N."/>
            <person name="Hua S.X."/>
        </authorList>
    </citation>
    <scope>NUCLEOTIDE SEQUENCE [LARGE SCALE GENOMIC DNA]</scope>
    <source>
        <strain evidence="13 14">F 1598</strain>
    </source>
</reference>
<feature type="transmembrane region" description="Helical" evidence="11">
    <location>
        <begin position="108"/>
        <end position="127"/>
    </location>
</feature>
<comment type="similarity">
    <text evidence="2">Belongs to the ferric reductase (FRE) family.</text>
</comment>
<organism evidence="13 14">
    <name type="scientific">Piloderma croceum (strain F 1598)</name>
    <dbReference type="NCBI Taxonomy" id="765440"/>
    <lineage>
        <taxon>Eukaryota</taxon>
        <taxon>Fungi</taxon>
        <taxon>Dikarya</taxon>
        <taxon>Basidiomycota</taxon>
        <taxon>Agaricomycotina</taxon>
        <taxon>Agaricomycetes</taxon>
        <taxon>Agaricomycetidae</taxon>
        <taxon>Atheliales</taxon>
        <taxon>Atheliaceae</taxon>
        <taxon>Piloderma</taxon>
    </lineage>
</organism>
<evidence type="ECO:0000256" key="7">
    <source>
        <dbReference type="ARBA" id="ARBA00023002"/>
    </source>
</evidence>
<dbReference type="CDD" id="cd06186">
    <property type="entry name" value="NOX_Duox_like_FAD_NADP"/>
    <property type="match status" value="1"/>
</dbReference>
<comment type="subcellular location">
    <subcellularLocation>
        <location evidence="1">Membrane</location>
        <topology evidence="1">Multi-pass membrane protein</topology>
    </subcellularLocation>
</comment>
<reference evidence="14" key="2">
    <citation type="submission" date="2015-01" db="EMBL/GenBank/DDBJ databases">
        <title>Evolutionary Origins and Diversification of the Mycorrhizal Mutualists.</title>
        <authorList>
            <consortium name="DOE Joint Genome Institute"/>
            <consortium name="Mycorrhizal Genomics Consortium"/>
            <person name="Kohler A."/>
            <person name="Kuo A."/>
            <person name="Nagy L.G."/>
            <person name="Floudas D."/>
            <person name="Copeland A."/>
            <person name="Barry K.W."/>
            <person name="Cichocki N."/>
            <person name="Veneault-Fourrey C."/>
            <person name="LaButti K."/>
            <person name="Lindquist E.A."/>
            <person name="Lipzen A."/>
            <person name="Lundell T."/>
            <person name="Morin E."/>
            <person name="Murat C."/>
            <person name="Riley R."/>
            <person name="Ohm R."/>
            <person name="Sun H."/>
            <person name="Tunlid A."/>
            <person name="Henrissat B."/>
            <person name="Grigoriev I.V."/>
            <person name="Hibbett D.S."/>
            <person name="Martin F."/>
        </authorList>
    </citation>
    <scope>NUCLEOTIDE SEQUENCE [LARGE SCALE GENOMIC DNA]</scope>
    <source>
        <strain evidence="14">F 1598</strain>
    </source>
</reference>
<dbReference type="PANTHER" id="PTHR32361">
    <property type="entry name" value="FERRIC/CUPRIC REDUCTASE TRANSMEMBRANE COMPONENT"/>
    <property type="match status" value="1"/>
</dbReference>
<protein>
    <recommendedName>
        <fullName evidence="12">FAD-binding FR-type domain-containing protein</fullName>
    </recommendedName>
</protein>
<dbReference type="SUPFAM" id="SSF52343">
    <property type="entry name" value="Ferredoxin reductase-like, C-terminal NADP-linked domain"/>
    <property type="match status" value="1"/>
</dbReference>
<evidence type="ECO:0000256" key="9">
    <source>
        <dbReference type="ARBA" id="ARBA00023136"/>
    </source>
</evidence>
<dbReference type="OrthoDB" id="4494341at2759"/>
<keyword evidence="7" id="KW-0560">Oxidoreductase</keyword>
<dbReference type="InterPro" id="IPR013112">
    <property type="entry name" value="FAD-bd_8"/>
</dbReference>
<evidence type="ECO:0000256" key="1">
    <source>
        <dbReference type="ARBA" id="ARBA00004141"/>
    </source>
</evidence>
<dbReference type="Gene3D" id="3.40.50.80">
    <property type="entry name" value="Nucleotide-binding domain of ferredoxin-NADP reductase (FNR) module"/>
    <property type="match status" value="1"/>
</dbReference>
<dbReference type="GO" id="GO:0005886">
    <property type="term" value="C:plasma membrane"/>
    <property type="evidence" value="ECO:0007669"/>
    <property type="project" value="TreeGrafter"/>
</dbReference>
<evidence type="ECO:0000313" key="14">
    <source>
        <dbReference type="Proteomes" id="UP000054166"/>
    </source>
</evidence>
<evidence type="ECO:0000256" key="6">
    <source>
        <dbReference type="ARBA" id="ARBA00022989"/>
    </source>
</evidence>
<dbReference type="SFLD" id="SFLDG01168">
    <property type="entry name" value="Ferric_reductase_subgroup_(FRE"/>
    <property type="match status" value="1"/>
</dbReference>
<proteinExistence type="inferred from homology"/>
<dbReference type="InterPro" id="IPR017927">
    <property type="entry name" value="FAD-bd_FR_type"/>
</dbReference>
<dbReference type="Proteomes" id="UP000054166">
    <property type="component" value="Unassembled WGS sequence"/>
</dbReference>
<keyword evidence="10" id="KW-0325">Glycoprotein</keyword>
<dbReference type="Pfam" id="PF01794">
    <property type="entry name" value="Ferric_reduct"/>
    <property type="match status" value="1"/>
</dbReference>
<keyword evidence="3" id="KW-0813">Transport</keyword>
<evidence type="ECO:0000256" key="10">
    <source>
        <dbReference type="ARBA" id="ARBA00023180"/>
    </source>
</evidence>
<dbReference type="GO" id="GO:0006879">
    <property type="term" value="P:intracellular iron ion homeostasis"/>
    <property type="evidence" value="ECO:0007669"/>
    <property type="project" value="TreeGrafter"/>
</dbReference>
<dbReference type="GO" id="GO:0000293">
    <property type="term" value="F:ferric-chelate reductase activity"/>
    <property type="evidence" value="ECO:0007669"/>
    <property type="project" value="UniProtKB-ARBA"/>
</dbReference>
<dbReference type="InterPro" id="IPR013130">
    <property type="entry name" value="Fe3_Rdtase_TM_dom"/>
</dbReference>
<dbReference type="InterPro" id="IPR051410">
    <property type="entry name" value="Ferric/Cupric_Reductase"/>
</dbReference>
<gene>
    <name evidence="13" type="ORF">PILCRDRAFT_666</name>
</gene>
<dbReference type="STRING" id="765440.A0A0C3GLP9"/>
<feature type="transmembrane region" description="Helical" evidence="11">
    <location>
        <begin position="28"/>
        <end position="46"/>
    </location>
</feature>